<dbReference type="PANTHER" id="PTHR28577:SF1">
    <property type="entry name" value="CENTROMERE PROTEIN P"/>
    <property type="match status" value="1"/>
</dbReference>
<name>A0A8D2J530_VARKO</name>
<protein>
    <recommendedName>
        <fullName evidence="3">Centromere protein P</fullName>
    </recommendedName>
</protein>
<dbReference type="GO" id="GO:0005634">
    <property type="term" value="C:nucleus"/>
    <property type="evidence" value="ECO:0007669"/>
    <property type="project" value="TreeGrafter"/>
</dbReference>
<sequence>MDNNDLQVYEDEIQTLEEEIQILTEEWENRQHGSMAYSEGEIMKTIKSSKRKYQEVLEQCEFSPDLKTQLDLLEHDLSFMMKLTGIWFTQYSRKPVAKDQTKNIHKYRLSGNCQSVMFHLEFQLVEENQSTKNVSAVVTDLSIIIESEELSDLKKLVCRVEESGDLLLFFRSLSRFSEWCEHRKHTWTYFKTKYPEIVVLPEGSSGDYMILRSTQLPGFELMVVWKINVDKEGKVTPVLDLLNKIPKSVKEADKFASEAPFYFRNLLHVLGIQASIETLIQSL</sequence>
<proteinExistence type="predicted"/>
<dbReference type="GO" id="GO:0000775">
    <property type="term" value="C:chromosome, centromeric region"/>
    <property type="evidence" value="ECO:0007669"/>
    <property type="project" value="InterPro"/>
</dbReference>
<dbReference type="AlphaFoldDB" id="A0A8D2J530"/>
<evidence type="ECO:0000313" key="1">
    <source>
        <dbReference type="Ensembl" id="ENSVKKP00000009438.1"/>
    </source>
</evidence>
<dbReference type="OrthoDB" id="5976950at2759"/>
<evidence type="ECO:0008006" key="3">
    <source>
        <dbReference type="Google" id="ProtNLM"/>
    </source>
</evidence>
<dbReference type="PANTHER" id="PTHR28577">
    <property type="entry name" value="CENTROMERE PROTEIN P"/>
    <property type="match status" value="1"/>
</dbReference>
<reference evidence="1" key="2">
    <citation type="submission" date="2025-09" db="UniProtKB">
        <authorList>
            <consortium name="Ensembl"/>
        </authorList>
    </citation>
    <scope>IDENTIFICATION</scope>
</reference>
<accession>A0A8D2J530</accession>
<dbReference type="InterPro" id="IPR027801">
    <property type="entry name" value="CENP-P"/>
</dbReference>
<gene>
    <name evidence="1" type="primary">CENPP</name>
</gene>
<dbReference type="OMA" id="TYAEWYE"/>
<dbReference type="GO" id="GO:0034080">
    <property type="term" value="P:CENP-A containing chromatin assembly"/>
    <property type="evidence" value="ECO:0007669"/>
    <property type="project" value="InterPro"/>
</dbReference>
<keyword evidence="2" id="KW-1185">Reference proteome</keyword>
<evidence type="ECO:0000313" key="2">
    <source>
        <dbReference type="Proteomes" id="UP000694545"/>
    </source>
</evidence>
<dbReference type="Pfam" id="PF13096">
    <property type="entry name" value="CENP-P"/>
    <property type="match status" value="1"/>
</dbReference>
<organism evidence="1 2">
    <name type="scientific">Varanus komodoensis</name>
    <name type="common">Komodo dragon</name>
    <dbReference type="NCBI Taxonomy" id="61221"/>
    <lineage>
        <taxon>Eukaryota</taxon>
        <taxon>Metazoa</taxon>
        <taxon>Chordata</taxon>
        <taxon>Craniata</taxon>
        <taxon>Vertebrata</taxon>
        <taxon>Euteleostomi</taxon>
        <taxon>Lepidosauria</taxon>
        <taxon>Squamata</taxon>
        <taxon>Bifurcata</taxon>
        <taxon>Unidentata</taxon>
        <taxon>Episquamata</taxon>
        <taxon>Toxicofera</taxon>
        <taxon>Anguimorpha</taxon>
        <taxon>Paleoanguimorpha</taxon>
        <taxon>Varanoidea</taxon>
        <taxon>Varanidae</taxon>
        <taxon>Varanus</taxon>
    </lineage>
</organism>
<reference evidence="1" key="1">
    <citation type="submission" date="2025-08" db="UniProtKB">
        <authorList>
            <consortium name="Ensembl"/>
        </authorList>
    </citation>
    <scope>IDENTIFICATION</scope>
</reference>
<dbReference type="Proteomes" id="UP000694545">
    <property type="component" value="Unplaced"/>
</dbReference>
<dbReference type="Ensembl" id="ENSVKKT00000009675.1">
    <property type="protein sequence ID" value="ENSVKKP00000009438.1"/>
    <property type="gene ID" value="ENSVKKG00000006678.1"/>
</dbReference>
<dbReference type="KEGG" id="vko:123034300"/>
<dbReference type="CTD" id="401541"/>